<feature type="region of interest" description="Disordered" evidence="2">
    <location>
        <begin position="320"/>
        <end position="438"/>
    </location>
</feature>
<organism evidence="3 4">
    <name type="scientific">Quercus lobata</name>
    <name type="common">Valley oak</name>
    <dbReference type="NCBI Taxonomy" id="97700"/>
    <lineage>
        <taxon>Eukaryota</taxon>
        <taxon>Viridiplantae</taxon>
        <taxon>Streptophyta</taxon>
        <taxon>Embryophyta</taxon>
        <taxon>Tracheophyta</taxon>
        <taxon>Spermatophyta</taxon>
        <taxon>Magnoliopsida</taxon>
        <taxon>eudicotyledons</taxon>
        <taxon>Gunneridae</taxon>
        <taxon>Pentapetalae</taxon>
        <taxon>rosids</taxon>
        <taxon>fabids</taxon>
        <taxon>Fagales</taxon>
        <taxon>Fagaceae</taxon>
        <taxon>Quercus</taxon>
    </lineage>
</organism>
<feature type="compositionally biased region" description="Polar residues" evidence="2">
    <location>
        <begin position="341"/>
        <end position="357"/>
    </location>
</feature>
<dbReference type="AlphaFoldDB" id="A0A7N2LJK4"/>
<dbReference type="InParanoid" id="A0A7N2LJK4"/>
<dbReference type="OMA" id="IDATERC"/>
<evidence type="ECO:0000313" key="4">
    <source>
        <dbReference type="Proteomes" id="UP000594261"/>
    </source>
</evidence>
<name>A0A7N2LJK4_QUELO</name>
<protein>
    <submittedName>
        <fullName evidence="3">Uncharacterized protein</fullName>
    </submittedName>
</protein>
<accession>A0A7N2LJK4</accession>
<dbReference type="Gramene" id="QL04p095280:mrna">
    <property type="protein sequence ID" value="QL04p095280:mrna"/>
    <property type="gene ID" value="QL04p095280"/>
</dbReference>
<dbReference type="Proteomes" id="UP000594261">
    <property type="component" value="Chromosome 4"/>
</dbReference>
<reference evidence="3 4" key="1">
    <citation type="journal article" date="2016" name="G3 (Bethesda)">
        <title>First Draft Assembly and Annotation of the Genome of a California Endemic Oak Quercus lobata Nee (Fagaceae).</title>
        <authorList>
            <person name="Sork V.L."/>
            <person name="Fitz-Gibbon S.T."/>
            <person name="Puiu D."/>
            <person name="Crepeau M."/>
            <person name="Gugger P.F."/>
            <person name="Sherman R."/>
            <person name="Stevens K."/>
            <person name="Langley C.H."/>
            <person name="Pellegrini M."/>
            <person name="Salzberg S.L."/>
        </authorList>
    </citation>
    <scope>NUCLEOTIDE SEQUENCE [LARGE SCALE GENOMIC DNA]</scope>
    <source>
        <strain evidence="3 4">cv. SW786</strain>
    </source>
</reference>
<reference evidence="3" key="2">
    <citation type="submission" date="2021-01" db="UniProtKB">
        <authorList>
            <consortium name="EnsemblPlants"/>
        </authorList>
    </citation>
    <scope>IDENTIFICATION</scope>
</reference>
<feature type="compositionally biased region" description="Basic and acidic residues" evidence="2">
    <location>
        <begin position="384"/>
        <end position="405"/>
    </location>
</feature>
<keyword evidence="4" id="KW-1185">Reference proteome</keyword>
<dbReference type="EMBL" id="LRBV02000004">
    <property type="status" value="NOT_ANNOTATED_CDS"/>
    <property type="molecule type" value="Genomic_DNA"/>
</dbReference>
<feature type="region of interest" description="Disordered" evidence="2">
    <location>
        <begin position="240"/>
        <end position="261"/>
    </location>
</feature>
<sequence length="1015" mass="110628">MSKFIVDYKIPPNVSLEHSKMGEWHIKRGTGAVVIPVLAFVEGGMRIPMGPVTRGYLRHFRLAPTQCAGNVLRILGCVDALNEKMDLRLTHHDVNWCYNLQKLKGKTYYMRSRDDRVRLIQCLPDSNKGLNKDFLIVSGEWHDGDPCPVVEGEPDVRAYTRHFHLVNRADLETVLQSAVFVNGSDGQVRAAHKILGYPPVQKSFGDAKHVISARRPWLPKITVVENGFLISQEPAVPKNIPLVGPSSSHQAAEDEGEPDLTEEGFGVFDLVYQSEDPPGDLGDPALSEAELSLIGTSSQAEMGVKRIPLTPLLQLLEAQPGKDTQESPQPDALPPPPRPLTIQTRSSSTKSQPQSNRPEPPTPSQPAQSPRPEGADSKRKRSPKGKDTADKGKSQPSKEKDEAPRTKQLKLGPQSKGKGPAVQTPQGKGKGIDSQSLPSAWLPAPMLHGGPLLETASLRALGDGEGEYVADALGRTILLPNDMDELKRMRMQEVFLSTKRYLCMALQATYRMEEEVHDRSKAAENERKKCITTSKTLEASEKELAKVKDDLIMTTRERDNVSAGLDSAQKQAKDQTKRAIEAEDQLRIARDLIEDLNKQLTVALHEKGVADYARDEAVRAKQEAEFARNEAEAAKNMAEDDGYNMGVAETQATLKAQIPGVCRFYCSQVWEEALKRAGVDASSDLWKAESVFYPAAIRDTTSTSSVTTDAQPEEEVTPSGNLQASGSTSKAPKEGILQDVVVISQHADPEIPTEMTEPKVGVQVSSTEELAAPAQLPQAIPLAMVTQGTSVGPIQSSLEETVIPGIEADPNPTSKNATDKQAENWFPQRLESEDHAMPWFCPKPSFHYIQVVGFPRGLGPRTMQCLGSVQNLVFHIQVVGFPTGLSPRTMQCLGSVQNLVFHIQVVGFPTGLSPRTMQCLGSVQNLVFHIQVHLLKKGRVFFSPTFTPCFLMGPISFTSPGGGLFGGYLHRSVGPSITAPEYRGQGKSSAIPFATSAIDHSSSAGYAFGTGSGPR</sequence>
<feature type="coiled-coil region" evidence="1">
    <location>
        <begin position="537"/>
        <end position="641"/>
    </location>
</feature>
<keyword evidence="1" id="KW-0175">Coiled coil</keyword>
<evidence type="ECO:0000313" key="3">
    <source>
        <dbReference type="EnsemblPlants" id="QL04p095280:mrna"/>
    </source>
</evidence>
<dbReference type="EnsemblPlants" id="QL04p095280:mrna">
    <property type="protein sequence ID" value="QL04p095280:mrna"/>
    <property type="gene ID" value="QL04p095280"/>
</dbReference>
<feature type="compositionally biased region" description="Polar residues" evidence="2">
    <location>
        <begin position="718"/>
        <end position="730"/>
    </location>
</feature>
<proteinExistence type="predicted"/>
<evidence type="ECO:0000256" key="1">
    <source>
        <dbReference type="SAM" id="Coils"/>
    </source>
</evidence>
<evidence type="ECO:0000256" key="2">
    <source>
        <dbReference type="SAM" id="MobiDB-lite"/>
    </source>
</evidence>
<feature type="region of interest" description="Disordered" evidence="2">
    <location>
        <begin position="702"/>
        <end position="732"/>
    </location>
</feature>